<dbReference type="InterPro" id="IPR051713">
    <property type="entry name" value="T-cell_Activation_Regulation"/>
</dbReference>
<dbReference type="AlphaFoldDB" id="M4ALD4"/>
<proteinExistence type="predicted"/>
<reference evidence="14" key="3">
    <citation type="submission" date="2025-08" db="UniProtKB">
        <authorList>
            <consortium name="Ensembl"/>
        </authorList>
    </citation>
    <scope>IDENTIFICATION</scope>
    <source>
        <strain evidence="14">JP 163 A</strain>
    </source>
</reference>
<keyword evidence="9" id="KW-0325">Glycoprotein</keyword>
<evidence type="ECO:0000256" key="1">
    <source>
        <dbReference type="ARBA" id="ARBA00004251"/>
    </source>
</evidence>
<dbReference type="SMART" id="SM00409">
    <property type="entry name" value="IG"/>
    <property type="match status" value="2"/>
</dbReference>
<keyword evidence="5 11" id="KW-1133">Transmembrane helix</keyword>
<dbReference type="GO" id="GO:0009897">
    <property type="term" value="C:external side of plasma membrane"/>
    <property type="evidence" value="ECO:0007669"/>
    <property type="project" value="TreeGrafter"/>
</dbReference>
<dbReference type="InterPro" id="IPR013106">
    <property type="entry name" value="Ig_V-set"/>
</dbReference>
<dbReference type="InterPro" id="IPR003599">
    <property type="entry name" value="Ig_sub"/>
</dbReference>
<evidence type="ECO:0000256" key="11">
    <source>
        <dbReference type="SAM" id="Phobius"/>
    </source>
</evidence>
<dbReference type="GO" id="GO:0006955">
    <property type="term" value="P:immune response"/>
    <property type="evidence" value="ECO:0007669"/>
    <property type="project" value="TreeGrafter"/>
</dbReference>
<dbReference type="SUPFAM" id="SSF48726">
    <property type="entry name" value="Immunoglobulin"/>
    <property type="match status" value="3"/>
</dbReference>
<evidence type="ECO:0000313" key="14">
    <source>
        <dbReference type="Ensembl" id="ENSXMAP00000015278.2"/>
    </source>
</evidence>
<comment type="subcellular location">
    <subcellularLocation>
        <location evidence="1">Cell membrane</location>
        <topology evidence="1">Single-pass type I membrane protein</topology>
    </subcellularLocation>
</comment>
<name>M4ALD4_XIPMA</name>
<evidence type="ECO:0000259" key="13">
    <source>
        <dbReference type="PROSITE" id="PS50835"/>
    </source>
</evidence>
<dbReference type="Proteomes" id="UP000002852">
    <property type="component" value="Unassembled WGS sequence"/>
</dbReference>
<dbReference type="InterPro" id="IPR053896">
    <property type="entry name" value="BTN3A2-like_Ig-C"/>
</dbReference>
<dbReference type="PANTHER" id="PTHR25466:SF14">
    <property type="entry name" value="BUTYROPHILIN SUBFAMILY 2 MEMBER A2-LIKE-RELATED"/>
    <property type="match status" value="1"/>
</dbReference>
<accession>M4ALD4</accession>
<organism evidence="14 15">
    <name type="scientific">Xiphophorus maculatus</name>
    <name type="common">Southern platyfish</name>
    <name type="synonym">Platypoecilus maculatus</name>
    <dbReference type="NCBI Taxonomy" id="8083"/>
    <lineage>
        <taxon>Eukaryota</taxon>
        <taxon>Metazoa</taxon>
        <taxon>Chordata</taxon>
        <taxon>Craniata</taxon>
        <taxon>Vertebrata</taxon>
        <taxon>Euteleostomi</taxon>
        <taxon>Actinopterygii</taxon>
        <taxon>Neopterygii</taxon>
        <taxon>Teleostei</taxon>
        <taxon>Neoteleostei</taxon>
        <taxon>Acanthomorphata</taxon>
        <taxon>Ovalentaria</taxon>
        <taxon>Atherinomorphae</taxon>
        <taxon>Cyprinodontiformes</taxon>
        <taxon>Poeciliidae</taxon>
        <taxon>Poeciliinae</taxon>
        <taxon>Xiphophorus</taxon>
    </lineage>
</organism>
<dbReference type="GO" id="GO:0042130">
    <property type="term" value="P:negative regulation of T cell proliferation"/>
    <property type="evidence" value="ECO:0007669"/>
    <property type="project" value="TreeGrafter"/>
</dbReference>
<reference evidence="15" key="2">
    <citation type="journal article" date="2013" name="Nat. Genet.">
        <title>The genome of the platyfish, Xiphophorus maculatus, provides insights into evolutionary adaptation and several complex traits.</title>
        <authorList>
            <person name="Schartl M."/>
            <person name="Walter R.B."/>
            <person name="Shen Y."/>
            <person name="Garcia T."/>
            <person name="Catchen J."/>
            <person name="Amores A."/>
            <person name="Braasch I."/>
            <person name="Chalopin D."/>
            <person name="Volff J.N."/>
            <person name="Lesch K.P."/>
            <person name="Bisazza A."/>
            <person name="Minx P."/>
            <person name="Hillier L."/>
            <person name="Wilson R.K."/>
            <person name="Fuerstenberg S."/>
            <person name="Boore J."/>
            <person name="Searle S."/>
            <person name="Postlethwait J.H."/>
            <person name="Warren W.C."/>
        </authorList>
    </citation>
    <scope>NUCLEOTIDE SEQUENCE [LARGE SCALE GENOMIC DNA]</scope>
    <source>
        <strain evidence="15">JP 163 A</strain>
    </source>
</reference>
<feature type="transmembrane region" description="Helical" evidence="11">
    <location>
        <begin position="322"/>
        <end position="340"/>
    </location>
</feature>
<keyword evidence="15" id="KW-1185">Reference proteome</keyword>
<dbReference type="GeneTree" id="ENSGT01050000244843"/>
<keyword evidence="4 12" id="KW-0732">Signal</keyword>
<evidence type="ECO:0000256" key="6">
    <source>
        <dbReference type="ARBA" id="ARBA00023136"/>
    </source>
</evidence>
<dbReference type="GO" id="GO:0007166">
    <property type="term" value="P:cell surface receptor signaling pathway"/>
    <property type="evidence" value="ECO:0007669"/>
    <property type="project" value="TreeGrafter"/>
</dbReference>
<dbReference type="SMART" id="SM00406">
    <property type="entry name" value="IGv"/>
    <property type="match status" value="1"/>
</dbReference>
<dbReference type="FunFam" id="2.60.40.10:FF:000142">
    <property type="entry name" value="V-set domain-containing T-cell activation inhibitor 1"/>
    <property type="match status" value="1"/>
</dbReference>
<feature type="signal peptide" evidence="12">
    <location>
        <begin position="1"/>
        <end position="24"/>
    </location>
</feature>
<dbReference type="Pfam" id="PF07686">
    <property type="entry name" value="V-set"/>
    <property type="match status" value="1"/>
</dbReference>
<dbReference type="HOGENOM" id="CLU_013137_8_5_1"/>
<evidence type="ECO:0000256" key="3">
    <source>
        <dbReference type="ARBA" id="ARBA00022692"/>
    </source>
</evidence>
<feature type="domain" description="Ig-like" evidence="13">
    <location>
        <begin position="38"/>
        <end position="112"/>
    </location>
</feature>
<dbReference type="GO" id="GO:0042102">
    <property type="term" value="P:positive regulation of T cell proliferation"/>
    <property type="evidence" value="ECO:0007669"/>
    <property type="project" value="TreeGrafter"/>
</dbReference>
<reference evidence="15" key="1">
    <citation type="submission" date="2012-01" db="EMBL/GenBank/DDBJ databases">
        <authorList>
            <person name="Walter R."/>
            <person name="Schartl M."/>
            <person name="Warren W."/>
        </authorList>
    </citation>
    <scope>NUCLEOTIDE SEQUENCE [LARGE SCALE GENOMIC DNA]</scope>
    <source>
        <strain evidence="15">JP 163 A</strain>
    </source>
</reference>
<dbReference type="Gene3D" id="2.60.40.10">
    <property type="entry name" value="Immunoglobulins"/>
    <property type="match status" value="3"/>
</dbReference>
<keyword evidence="3 11" id="KW-0812">Transmembrane</keyword>
<feature type="domain" description="Ig-like" evidence="13">
    <location>
        <begin position="193"/>
        <end position="305"/>
    </location>
</feature>
<keyword evidence="10" id="KW-0393">Immunoglobulin domain</keyword>
<evidence type="ECO:0000256" key="8">
    <source>
        <dbReference type="ARBA" id="ARBA00023170"/>
    </source>
</evidence>
<dbReference type="eggNOG" id="ENOG502S3IN">
    <property type="taxonomic scope" value="Eukaryota"/>
</dbReference>
<dbReference type="Ensembl" id="ENSXMAT00000015299.2">
    <property type="protein sequence ID" value="ENSXMAP00000015278.2"/>
    <property type="gene ID" value="ENSXMAG00000022125.1"/>
</dbReference>
<evidence type="ECO:0000256" key="12">
    <source>
        <dbReference type="SAM" id="SignalP"/>
    </source>
</evidence>
<sequence>MSGFNFSLFLTFVFVICSTVQVKAETEIFCIFMQRCILPCSFQGSSDVFIHWFQTKTESLRVHLYYNNMDQLGLQNQNFKNRTSLFQDQLSKGNASLLLTGVKVEDQNIYRCYCSTISGNKETFLQLIVDAPVSDIRIHQDGNRITCSSEGIYPQPELTWSTEPPSNTTLQNRTTVHQTEEKLYDISSSLTGPDGSDRIYSCTIRTRRNQRRAILRQKSVIVSSRQTSLSCSASNGSASKLLWRFNHSQVIVSRSSQSRATVTEEWKLHVKSVSESGGLSLQDLSPQQGGIYICELSNEEETLVTSTFLKVEDRGGTKRHPGVSMVVVAAAAVILCVVLIRRSRNQKGQNTFLIDSKLNFFNQLCIMIFMTQIFLYLTGLQLYEEATR</sequence>
<keyword evidence="6 11" id="KW-0472">Membrane</keyword>
<reference evidence="14" key="4">
    <citation type="submission" date="2025-09" db="UniProtKB">
        <authorList>
            <consortium name="Ensembl"/>
        </authorList>
    </citation>
    <scope>IDENTIFICATION</scope>
    <source>
        <strain evidence="14">JP 163 A</strain>
    </source>
</reference>
<evidence type="ECO:0000256" key="9">
    <source>
        <dbReference type="ARBA" id="ARBA00023180"/>
    </source>
</evidence>
<dbReference type="Pfam" id="PF22705">
    <property type="entry name" value="C2-set_3"/>
    <property type="match status" value="1"/>
</dbReference>
<dbReference type="PANTHER" id="PTHR25466">
    <property type="entry name" value="T-LYMPHOCYTE ACTIVATION ANTIGEN"/>
    <property type="match status" value="1"/>
</dbReference>
<dbReference type="InterPro" id="IPR013783">
    <property type="entry name" value="Ig-like_fold"/>
</dbReference>
<keyword evidence="7" id="KW-1015">Disulfide bond</keyword>
<dbReference type="InParanoid" id="M4ALD4"/>
<dbReference type="GO" id="GO:0031295">
    <property type="term" value="P:T cell costimulation"/>
    <property type="evidence" value="ECO:0007669"/>
    <property type="project" value="TreeGrafter"/>
</dbReference>
<evidence type="ECO:0000256" key="5">
    <source>
        <dbReference type="ARBA" id="ARBA00022989"/>
    </source>
</evidence>
<feature type="chain" id="PRO_5017241523" description="Ig-like domain-containing protein" evidence="12">
    <location>
        <begin position="25"/>
        <end position="388"/>
    </location>
</feature>
<protein>
    <recommendedName>
        <fullName evidence="13">Ig-like domain-containing protein</fullName>
    </recommendedName>
</protein>
<feature type="transmembrane region" description="Helical" evidence="11">
    <location>
        <begin position="360"/>
        <end position="383"/>
    </location>
</feature>
<evidence type="ECO:0000256" key="10">
    <source>
        <dbReference type="ARBA" id="ARBA00023319"/>
    </source>
</evidence>
<dbReference type="InterPro" id="IPR007110">
    <property type="entry name" value="Ig-like_dom"/>
</dbReference>
<evidence type="ECO:0000313" key="15">
    <source>
        <dbReference type="Proteomes" id="UP000002852"/>
    </source>
</evidence>
<evidence type="ECO:0000256" key="2">
    <source>
        <dbReference type="ARBA" id="ARBA00022475"/>
    </source>
</evidence>
<evidence type="ECO:0000256" key="7">
    <source>
        <dbReference type="ARBA" id="ARBA00023157"/>
    </source>
</evidence>
<keyword evidence="2" id="KW-1003">Cell membrane</keyword>
<keyword evidence="8" id="KW-0675">Receptor</keyword>
<dbReference type="PROSITE" id="PS50835">
    <property type="entry name" value="IG_LIKE"/>
    <property type="match status" value="2"/>
</dbReference>
<dbReference type="InterPro" id="IPR036179">
    <property type="entry name" value="Ig-like_dom_sf"/>
</dbReference>
<evidence type="ECO:0000256" key="4">
    <source>
        <dbReference type="ARBA" id="ARBA00022729"/>
    </source>
</evidence>
<dbReference type="GO" id="GO:0071222">
    <property type="term" value="P:cellular response to lipopolysaccharide"/>
    <property type="evidence" value="ECO:0007669"/>
    <property type="project" value="TreeGrafter"/>
</dbReference>